<accession>A0A318NTL0</accession>
<evidence type="ECO:0000256" key="1">
    <source>
        <dbReference type="SAM" id="Phobius"/>
    </source>
</evidence>
<feature type="transmembrane region" description="Helical" evidence="1">
    <location>
        <begin position="41"/>
        <end position="60"/>
    </location>
</feature>
<keyword evidence="1" id="KW-1133">Transmembrane helix</keyword>
<dbReference type="RefSeq" id="WP_110562876.1">
    <property type="nucleotide sequence ID" value="NZ_PYBV01000009.1"/>
</dbReference>
<sequence length="64" mass="7079">MDLRSRRVDTVRRLGTVSLAAGFMTCLLTNSSDYDGIRPQILAAFLILTGIGLRIEAAILERTR</sequence>
<evidence type="ECO:0000313" key="2">
    <source>
        <dbReference type="EMBL" id="PYC73469.1"/>
    </source>
</evidence>
<dbReference type="OrthoDB" id="3398559at2"/>
<protein>
    <submittedName>
        <fullName evidence="2">Uncharacterized protein</fullName>
    </submittedName>
</protein>
<name>A0A318NTL0_9ACTN</name>
<dbReference type="AlphaFoldDB" id="A0A318NTL0"/>
<keyword evidence="1" id="KW-0472">Membrane</keyword>
<dbReference type="EMBL" id="PYBV01000009">
    <property type="protein sequence ID" value="PYC73469.1"/>
    <property type="molecule type" value="Genomic_DNA"/>
</dbReference>
<comment type="caution">
    <text evidence="2">The sequence shown here is derived from an EMBL/GenBank/DDBJ whole genome shotgun (WGS) entry which is preliminary data.</text>
</comment>
<keyword evidence="1" id="KW-0812">Transmembrane</keyword>
<keyword evidence="3" id="KW-1185">Reference proteome</keyword>
<organism evidence="2 3">
    <name type="scientific">Micromonospora arborensis</name>
    <dbReference type="NCBI Taxonomy" id="2116518"/>
    <lineage>
        <taxon>Bacteria</taxon>
        <taxon>Bacillati</taxon>
        <taxon>Actinomycetota</taxon>
        <taxon>Actinomycetes</taxon>
        <taxon>Micromonosporales</taxon>
        <taxon>Micromonosporaceae</taxon>
        <taxon>Micromonospora</taxon>
    </lineage>
</organism>
<gene>
    <name evidence="2" type="ORF">C7C45_07350</name>
</gene>
<evidence type="ECO:0000313" key="3">
    <source>
        <dbReference type="Proteomes" id="UP000248333"/>
    </source>
</evidence>
<dbReference type="Proteomes" id="UP000248333">
    <property type="component" value="Unassembled WGS sequence"/>
</dbReference>
<reference evidence="2 3" key="1">
    <citation type="submission" date="2018-03" db="EMBL/GenBank/DDBJ databases">
        <title>Bioinformatic expansion and discovery of thiopeptide antibiotics.</title>
        <authorList>
            <person name="Schwalen C.J."/>
            <person name="Hudson G.A."/>
            <person name="Mitchell D.A."/>
        </authorList>
    </citation>
    <scope>NUCLEOTIDE SEQUENCE [LARGE SCALE GENOMIC DNA]</scope>
    <source>
        <strain evidence="2 3">NRRL 8041</strain>
    </source>
</reference>
<proteinExistence type="predicted"/>